<dbReference type="EMBL" id="CP034086">
    <property type="protein sequence ID" value="AZG78201.1"/>
    <property type="molecule type" value="Genomic_DNA"/>
</dbReference>
<dbReference type="SUPFAM" id="SSF52540">
    <property type="entry name" value="P-loop containing nucleoside triphosphate hydrolases"/>
    <property type="match status" value="1"/>
</dbReference>
<evidence type="ECO:0000313" key="16">
    <source>
        <dbReference type="Proteomes" id="UP000273982"/>
    </source>
</evidence>
<protein>
    <recommendedName>
        <fullName evidence="3 12">Nif-specific regulatory protein</fullName>
    </recommendedName>
</protein>
<evidence type="ECO:0000256" key="12">
    <source>
        <dbReference type="RuleBase" id="RU368029"/>
    </source>
</evidence>
<dbReference type="PROSITE" id="PS00676">
    <property type="entry name" value="SIGMA54_INTERACT_2"/>
    <property type="match status" value="1"/>
</dbReference>
<dbReference type="InterPro" id="IPR025662">
    <property type="entry name" value="Sigma_54_int_dom_ATP-bd_1"/>
</dbReference>
<dbReference type="Gene3D" id="3.40.50.300">
    <property type="entry name" value="P-loop containing nucleotide triphosphate hydrolases"/>
    <property type="match status" value="1"/>
</dbReference>
<evidence type="ECO:0000256" key="1">
    <source>
        <dbReference type="ARBA" id="ARBA00002167"/>
    </source>
</evidence>
<name>A0A3G8M8G2_9HYPH</name>
<feature type="domain" description="Sigma-54 factor interaction" evidence="14">
    <location>
        <begin position="221"/>
        <end position="449"/>
    </location>
</feature>
<dbReference type="GO" id="GO:0003700">
    <property type="term" value="F:DNA-binding transcription factor activity"/>
    <property type="evidence" value="ECO:0007669"/>
    <property type="project" value="UniProtKB-UniRule"/>
</dbReference>
<evidence type="ECO:0000256" key="11">
    <source>
        <dbReference type="ARBA" id="ARBA00023231"/>
    </source>
</evidence>
<evidence type="ECO:0000256" key="8">
    <source>
        <dbReference type="ARBA" id="ARBA00023125"/>
    </source>
</evidence>
<dbReference type="GO" id="GO:0009399">
    <property type="term" value="P:nitrogen fixation"/>
    <property type="evidence" value="ECO:0007669"/>
    <property type="project" value="UniProtKB-UniRule"/>
</dbReference>
<evidence type="ECO:0000256" key="4">
    <source>
        <dbReference type="ARBA" id="ARBA00022741"/>
    </source>
</evidence>
<dbReference type="NCBIfam" id="TIGR01817">
    <property type="entry name" value="nifA"/>
    <property type="match status" value="1"/>
</dbReference>
<dbReference type="InterPro" id="IPR058031">
    <property type="entry name" value="AAA_lid_NorR"/>
</dbReference>
<evidence type="ECO:0000256" key="2">
    <source>
        <dbReference type="ARBA" id="ARBA00011135"/>
    </source>
</evidence>
<dbReference type="Gene3D" id="3.30.450.40">
    <property type="match status" value="1"/>
</dbReference>
<dbReference type="SUPFAM" id="SSF55781">
    <property type="entry name" value="GAF domain-like"/>
    <property type="match status" value="1"/>
</dbReference>
<comment type="function">
    <text evidence="1 12">Required for activation of most nif operons, which are directly involved in nitrogen fixation.</text>
</comment>
<keyword evidence="8 12" id="KW-0238">DNA-binding</keyword>
<dbReference type="AlphaFoldDB" id="A0A3G8M8G2"/>
<dbReference type="InterPro" id="IPR027417">
    <property type="entry name" value="P-loop_NTPase"/>
</dbReference>
<evidence type="ECO:0000256" key="10">
    <source>
        <dbReference type="ARBA" id="ARBA00023163"/>
    </source>
</evidence>
<accession>A0A3G8M8G2</accession>
<evidence type="ECO:0000256" key="7">
    <source>
        <dbReference type="ARBA" id="ARBA00023015"/>
    </source>
</evidence>
<keyword evidence="11 12" id="KW-0535">Nitrogen fixation</keyword>
<dbReference type="PROSITE" id="PS50045">
    <property type="entry name" value="SIGMA54_INTERACT_4"/>
    <property type="match status" value="1"/>
</dbReference>
<dbReference type="InterPro" id="IPR002197">
    <property type="entry name" value="HTH_Fis"/>
</dbReference>
<keyword evidence="10 12" id="KW-0804">Transcription</keyword>
<keyword evidence="9 12" id="KW-0010">Activator</keyword>
<dbReference type="Gene3D" id="1.10.10.60">
    <property type="entry name" value="Homeodomain-like"/>
    <property type="match status" value="1"/>
</dbReference>
<dbReference type="Proteomes" id="UP000273982">
    <property type="component" value="Chromosome"/>
</dbReference>
<dbReference type="Pfam" id="PF02954">
    <property type="entry name" value="HTH_8"/>
    <property type="match status" value="1"/>
</dbReference>
<dbReference type="Pfam" id="PF25601">
    <property type="entry name" value="AAA_lid_14"/>
    <property type="match status" value="1"/>
</dbReference>
<keyword evidence="6 12" id="KW-0902">Two-component regulatory system</keyword>
<evidence type="ECO:0000313" key="15">
    <source>
        <dbReference type="EMBL" id="AZG78201.1"/>
    </source>
</evidence>
<dbReference type="Pfam" id="PF00158">
    <property type="entry name" value="Sigma54_activat"/>
    <property type="match status" value="1"/>
</dbReference>
<organism evidence="15 16">
    <name type="scientific">Methylocystis rosea</name>
    <dbReference type="NCBI Taxonomy" id="173366"/>
    <lineage>
        <taxon>Bacteria</taxon>
        <taxon>Pseudomonadati</taxon>
        <taxon>Pseudomonadota</taxon>
        <taxon>Alphaproteobacteria</taxon>
        <taxon>Hyphomicrobiales</taxon>
        <taxon>Methylocystaceae</taxon>
        <taxon>Methylocystis</taxon>
    </lineage>
</organism>
<dbReference type="PROSITE" id="PS00675">
    <property type="entry name" value="SIGMA54_INTERACT_1"/>
    <property type="match status" value="1"/>
</dbReference>
<comment type="subunit">
    <text evidence="2 12">Interacts with sigma-54.</text>
</comment>
<dbReference type="PANTHER" id="PTHR32071:SF117">
    <property type="entry name" value="PTS-DEPENDENT DIHYDROXYACETONE KINASE OPERON REGULATORY PROTEIN-RELATED"/>
    <property type="match status" value="1"/>
</dbReference>
<dbReference type="GO" id="GO:0043565">
    <property type="term" value="F:sequence-specific DNA binding"/>
    <property type="evidence" value="ECO:0007669"/>
    <property type="project" value="InterPro"/>
</dbReference>
<dbReference type="GO" id="GO:0000160">
    <property type="term" value="P:phosphorelay signal transduction system"/>
    <property type="evidence" value="ECO:0007669"/>
    <property type="project" value="UniProtKB-UniRule"/>
</dbReference>
<evidence type="ECO:0000256" key="5">
    <source>
        <dbReference type="ARBA" id="ARBA00022840"/>
    </source>
</evidence>
<dbReference type="PRINTS" id="PR01590">
    <property type="entry name" value="HTHFIS"/>
</dbReference>
<dbReference type="InterPro" id="IPR029016">
    <property type="entry name" value="GAF-like_dom_sf"/>
</dbReference>
<dbReference type="CDD" id="cd00009">
    <property type="entry name" value="AAA"/>
    <property type="match status" value="1"/>
</dbReference>
<dbReference type="PANTHER" id="PTHR32071">
    <property type="entry name" value="TRANSCRIPTIONAL REGULATORY PROTEIN"/>
    <property type="match status" value="1"/>
</dbReference>
<reference evidence="15 16" key="1">
    <citation type="submission" date="2018-11" db="EMBL/GenBank/DDBJ databases">
        <title>Genome squencing of methanotrophic bacteria isolated from alkaline groundwater in Korea.</title>
        <authorList>
            <person name="Nguyen L.N."/>
        </authorList>
    </citation>
    <scope>NUCLEOTIDE SEQUENCE [LARGE SCALE GENOMIC DNA]</scope>
    <source>
        <strain evidence="15 16">GW6</strain>
    </source>
</reference>
<proteinExistence type="predicted"/>
<keyword evidence="4" id="KW-0547">Nucleotide-binding</keyword>
<evidence type="ECO:0000256" key="13">
    <source>
        <dbReference type="SAM" id="MobiDB-lite"/>
    </source>
</evidence>
<feature type="region of interest" description="Disordered" evidence="13">
    <location>
        <begin position="478"/>
        <end position="537"/>
    </location>
</feature>
<evidence type="ECO:0000259" key="14">
    <source>
        <dbReference type="PROSITE" id="PS50045"/>
    </source>
</evidence>
<dbReference type="FunFam" id="3.40.50.300:FF:000006">
    <property type="entry name" value="DNA-binding transcriptional regulator NtrC"/>
    <property type="match status" value="1"/>
</dbReference>
<dbReference type="RefSeq" id="WP_124739788.1">
    <property type="nucleotide sequence ID" value="NZ_CP034086.1"/>
</dbReference>
<dbReference type="Pfam" id="PF01590">
    <property type="entry name" value="GAF"/>
    <property type="match status" value="1"/>
</dbReference>
<evidence type="ECO:0000256" key="9">
    <source>
        <dbReference type="ARBA" id="ARBA00023159"/>
    </source>
</evidence>
<keyword evidence="5" id="KW-0067">ATP-binding</keyword>
<dbReference type="SMART" id="SM00065">
    <property type="entry name" value="GAF"/>
    <property type="match status" value="1"/>
</dbReference>
<dbReference type="KEGG" id="mros:EHO51_16510"/>
<dbReference type="InterPro" id="IPR002078">
    <property type="entry name" value="Sigma_54_int"/>
</dbReference>
<dbReference type="SMART" id="SM00382">
    <property type="entry name" value="AAA"/>
    <property type="match status" value="1"/>
</dbReference>
<keyword evidence="7 12" id="KW-0805">Transcription regulation</keyword>
<dbReference type="InterPro" id="IPR003593">
    <property type="entry name" value="AAA+_ATPase"/>
</dbReference>
<dbReference type="InterPro" id="IPR025943">
    <property type="entry name" value="Sigma_54_int_dom_ATP-bd_2"/>
</dbReference>
<sequence length="580" mass="63146">MGLQLAGGACAPKAREFDVRDTALVGIYEISKLLASPNRLETTLAGVLALLSSFLDMRHGLVALLDAAGGPEVVVGSGWSEDSAKRFFDRLPERAVGQIVATKMPLVVENVAASPLFQGSDFSEWGPTDGRPFSLIGVPIKEGDAVVGTLTVDRVYDDRSVTLFDHDVRFLTMIANLVGQTLRLHKLIARDRERLMQEKAWLEKGDRLPQIEAKNSGINGVVGSSPALRAVIDKIRVVAKAKSTVLLRGESGTGKELFAAAIHNLSPRRSKPFIKLNCAALPESVLESELFGHERGAFTGAVNMRKGRFELADGGTLFLDEIGEITPAFQAKLLRVLQEGEFERVGGTRTQKVDVRLVCATNKNLEEAVKRNEFRADLYYRISVVPIFVPPLRDRKGDLEPLANEFLRRFNAEQGGRLSFSESALHVLTACAFPGNIRELENCVFRTATLAQGNVITDKDFSCRNDGCLSSVLWSGSLERSAPPPPVASVPTLAPPRERQPAPPPATTSERPNADPSPETCPGAENCTAVERDGPSDRERLVDAMERAGWVKAKAARLLGLTPRQIGYALQKHGVEVKKF</sequence>
<gene>
    <name evidence="15" type="primary">nifA</name>
    <name evidence="15" type="ORF">EHO51_16510</name>
</gene>
<dbReference type="Gene3D" id="1.10.8.60">
    <property type="match status" value="1"/>
</dbReference>
<dbReference type="GO" id="GO:0005524">
    <property type="term" value="F:ATP binding"/>
    <property type="evidence" value="ECO:0007669"/>
    <property type="project" value="UniProtKB-KW"/>
</dbReference>
<dbReference type="InterPro" id="IPR010113">
    <property type="entry name" value="Nif-specific_regulatory_prot"/>
</dbReference>
<dbReference type="InterPro" id="IPR003018">
    <property type="entry name" value="GAF"/>
</dbReference>
<evidence type="ECO:0000256" key="3">
    <source>
        <dbReference type="ARBA" id="ARBA00015308"/>
    </source>
</evidence>
<dbReference type="PROSITE" id="PS00688">
    <property type="entry name" value="SIGMA54_INTERACT_3"/>
    <property type="match status" value="1"/>
</dbReference>
<dbReference type="InterPro" id="IPR025944">
    <property type="entry name" value="Sigma_54_int_dom_CS"/>
</dbReference>
<evidence type="ECO:0000256" key="6">
    <source>
        <dbReference type="ARBA" id="ARBA00023012"/>
    </source>
</evidence>